<evidence type="ECO:0000313" key="3">
    <source>
        <dbReference type="Proteomes" id="UP000308652"/>
    </source>
</evidence>
<evidence type="ECO:0000313" key="2">
    <source>
        <dbReference type="EMBL" id="TFK38789.1"/>
    </source>
</evidence>
<organism evidence="2 3">
    <name type="scientific">Crucibulum laeve</name>
    <dbReference type="NCBI Taxonomy" id="68775"/>
    <lineage>
        <taxon>Eukaryota</taxon>
        <taxon>Fungi</taxon>
        <taxon>Dikarya</taxon>
        <taxon>Basidiomycota</taxon>
        <taxon>Agaricomycotina</taxon>
        <taxon>Agaricomycetes</taxon>
        <taxon>Agaricomycetidae</taxon>
        <taxon>Agaricales</taxon>
        <taxon>Agaricineae</taxon>
        <taxon>Nidulariaceae</taxon>
        <taxon>Crucibulum</taxon>
    </lineage>
</organism>
<keyword evidence="1" id="KW-0812">Transmembrane</keyword>
<proteinExistence type="predicted"/>
<keyword evidence="1" id="KW-0472">Membrane</keyword>
<keyword evidence="3" id="KW-1185">Reference proteome</keyword>
<feature type="transmembrane region" description="Helical" evidence="1">
    <location>
        <begin position="51"/>
        <end position="75"/>
    </location>
</feature>
<feature type="transmembrane region" description="Helical" evidence="1">
    <location>
        <begin position="127"/>
        <end position="148"/>
    </location>
</feature>
<feature type="transmembrane region" description="Helical" evidence="1">
    <location>
        <begin position="12"/>
        <end position="30"/>
    </location>
</feature>
<dbReference type="AlphaFoldDB" id="A0A5C3M019"/>
<feature type="transmembrane region" description="Helical" evidence="1">
    <location>
        <begin position="246"/>
        <end position="268"/>
    </location>
</feature>
<dbReference type="OrthoDB" id="3357408at2759"/>
<keyword evidence="1" id="KW-1133">Transmembrane helix</keyword>
<dbReference type="EMBL" id="ML213602">
    <property type="protein sequence ID" value="TFK38789.1"/>
    <property type="molecule type" value="Genomic_DNA"/>
</dbReference>
<feature type="transmembrane region" description="Helical" evidence="1">
    <location>
        <begin position="95"/>
        <end position="115"/>
    </location>
</feature>
<dbReference type="Proteomes" id="UP000308652">
    <property type="component" value="Unassembled WGS sequence"/>
</dbReference>
<name>A0A5C3M019_9AGAR</name>
<reference evidence="2 3" key="1">
    <citation type="journal article" date="2019" name="Nat. Ecol. Evol.">
        <title>Megaphylogeny resolves global patterns of mushroom evolution.</title>
        <authorList>
            <person name="Varga T."/>
            <person name="Krizsan K."/>
            <person name="Foldi C."/>
            <person name="Dima B."/>
            <person name="Sanchez-Garcia M."/>
            <person name="Sanchez-Ramirez S."/>
            <person name="Szollosi G.J."/>
            <person name="Szarkandi J.G."/>
            <person name="Papp V."/>
            <person name="Albert L."/>
            <person name="Andreopoulos W."/>
            <person name="Angelini C."/>
            <person name="Antonin V."/>
            <person name="Barry K.W."/>
            <person name="Bougher N.L."/>
            <person name="Buchanan P."/>
            <person name="Buyck B."/>
            <person name="Bense V."/>
            <person name="Catcheside P."/>
            <person name="Chovatia M."/>
            <person name="Cooper J."/>
            <person name="Damon W."/>
            <person name="Desjardin D."/>
            <person name="Finy P."/>
            <person name="Geml J."/>
            <person name="Haridas S."/>
            <person name="Hughes K."/>
            <person name="Justo A."/>
            <person name="Karasinski D."/>
            <person name="Kautmanova I."/>
            <person name="Kiss B."/>
            <person name="Kocsube S."/>
            <person name="Kotiranta H."/>
            <person name="LaButti K.M."/>
            <person name="Lechner B.E."/>
            <person name="Liimatainen K."/>
            <person name="Lipzen A."/>
            <person name="Lukacs Z."/>
            <person name="Mihaltcheva S."/>
            <person name="Morgado L.N."/>
            <person name="Niskanen T."/>
            <person name="Noordeloos M.E."/>
            <person name="Ohm R.A."/>
            <person name="Ortiz-Santana B."/>
            <person name="Ovrebo C."/>
            <person name="Racz N."/>
            <person name="Riley R."/>
            <person name="Savchenko A."/>
            <person name="Shiryaev A."/>
            <person name="Soop K."/>
            <person name="Spirin V."/>
            <person name="Szebenyi C."/>
            <person name="Tomsovsky M."/>
            <person name="Tulloss R.E."/>
            <person name="Uehling J."/>
            <person name="Grigoriev I.V."/>
            <person name="Vagvolgyi C."/>
            <person name="Papp T."/>
            <person name="Martin F.M."/>
            <person name="Miettinen O."/>
            <person name="Hibbett D.S."/>
            <person name="Nagy L.G."/>
        </authorList>
    </citation>
    <scope>NUCLEOTIDE SEQUENCE [LARGE SCALE GENOMIC DNA]</scope>
    <source>
        <strain evidence="2 3">CBS 166.37</strain>
    </source>
</reference>
<feature type="transmembrane region" description="Helical" evidence="1">
    <location>
        <begin position="168"/>
        <end position="189"/>
    </location>
</feature>
<gene>
    <name evidence="2" type="ORF">BDQ12DRAFT_735423</name>
</gene>
<accession>A0A5C3M019</accession>
<feature type="transmembrane region" description="Helical" evidence="1">
    <location>
        <begin position="218"/>
        <end position="240"/>
    </location>
</feature>
<sequence>MANTTPEQNEVSIFVEAIFYGLYLATLLHCMRWMLYENEGWKLKKRISIQWTMLISTVAIFVCSFVNIILILTNVTQSIHPKPVTPSTLKINWEAVVICATTNVSALIADCVLIYRCWVVYSRSRKVVIFPIILWLGGLVCVILQGYSQIVHTKAVITGWEPALTPTIGLGVPVLLTPFWASTIVLNLYTTSMIVYRIWTAAWHENAEKDSLQEFKSIIHIIIESGALYLVITIAHFVVWFTPHPFAIVMMDGINLPIIGIAFNLILIRTSERKVDGLKKRNPDLESEIKFSSAPPVESVKLMIEPTVHPSRTESMVTS</sequence>
<evidence type="ECO:0008006" key="4">
    <source>
        <dbReference type="Google" id="ProtNLM"/>
    </source>
</evidence>
<evidence type="ECO:0000256" key="1">
    <source>
        <dbReference type="SAM" id="Phobius"/>
    </source>
</evidence>
<protein>
    <recommendedName>
        <fullName evidence="4">G-protein coupled receptors family 1 profile domain-containing protein</fullName>
    </recommendedName>
</protein>